<gene>
    <name evidence="1" type="ORF">CEXT_134131</name>
</gene>
<keyword evidence="2" id="KW-1185">Reference proteome</keyword>
<organism evidence="1 2">
    <name type="scientific">Caerostris extrusa</name>
    <name type="common">Bark spider</name>
    <name type="synonym">Caerostris bankana</name>
    <dbReference type="NCBI Taxonomy" id="172846"/>
    <lineage>
        <taxon>Eukaryota</taxon>
        <taxon>Metazoa</taxon>
        <taxon>Ecdysozoa</taxon>
        <taxon>Arthropoda</taxon>
        <taxon>Chelicerata</taxon>
        <taxon>Arachnida</taxon>
        <taxon>Araneae</taxon>
        <taxon>Araneomorphae</taxon>
        <taxon>Entelegynae</taxon>
        <taxon>Araneoidea</taxon>
        <taxon>Araneidae</taxon>
        <taxon>Caerostris</taxon>
    </lineage>
</organism>
<evidence type="ECO:0008006" key="3">
    <source>
        <dbReference type="Google" id="ProtNLM"/>
    </source>
</evidence>
<evidence type="ECO:0000313" key="1">
    <source>
        <dbReference type="EMBL" id="GIX81808.1"/>
    </source>
</evidence>
<dbReference type="Proteomes" id="UP001054945">
    <property type="component" value="Unassembled WGS sequence"/>
</dbReference>
<protein>
    <recommendedName>
        <fullName evidence="3">Secreted protein</fullName>
    </recommendedName>
</protein>
<reference evidence="1 2" key="1">
    <citation type="submission" date="2021-06" db="EMBL/GenBank/DDBJ databases">
        <title>Caerostris extrusa draft genome.</title>
        <authorList>
            <person name="Kono N."/>
            <person name="Arakawa K."/>
        </authorList>
    </citation>
    <scope>NUCLEOTIDE SEQUENCE [LARGE SCALE GENOMIC DNA]</scope>
</reference>
<dbReference type="AlphaFoldDB" id="A0AAV4NAY0"/>
<proteinExistence type="predicted"/>
<dbReference type="EMBL" id="BPLR01020715">
    <property type="protein sequence ID" value="GIX81808.1"/>
    <property type="molecule type" value="Genomic_DNA"/>
</dbReference>
<accession>A0AAV4NAY0</accession>
<name>A0AAV4NAY0_CAEEX</name>
<sequence length="79" mass="8921">MAVLLLASSLTNGDVSHTVKGVHKHTFLVYTESKDKKRRRPPDSGWPNTGHEVIRWPFFTLEMTTKLAQHSFRGSDSLA</sequence>
<comment type="caution">
    <text evidence="1">The sequence shown here is derived from an EMBL/GenBank/DDBJ whole genome shotgun (WGS) entry which is preliminary data.</text>
</comment>
<evidence type="ECO:0000313" key="2">
    <source>
        <dbReference type="Proteomes" id="UP001054945"/>
    </source>
</evidence>